<evidence type="ECO:0000313" key="2">
    <source>
        <dbReference type="EMBL" id="GMI27564.1"/>
    </source>
</evidence>
<dbReference type="Gene3D" id="3.30.530.20">
    <property type="match status" value="3"/>
</dbReference>
<name>A0A9W7FYH5_9STRA</name>
<dbReference type="AlphaFoldDB" id="A0A9W7FYH5"/>
<evidence type="ECO:0000256" key="1">
    <source>
        <dbReference type="SAM" id="MobiDB-lite"/>
    </source>
</evidence>
<dbReference type="Proteomes" id="UP001165065">
    <property type="component" value="Unassembled WGS sequence"/>
</dbReference>
<dbReference type="EMBL" id="BRYA01000646">
    <property type="protein sequence ID" value="GMI27564.1"/>
    <property type="molecule type" value="Genomic_DNA"/>
</dbReference>
<protein>
    <submittedName>
        <fullName evidence="2">Uncharacterized protein</fullName>
    </submittedName>
</protein>
<sequence length="981" mass="110546">MSTKDSPQQEDKHIVASSDVENGLQDLGKSIDFASEANEAIFGAPEDVIDSIDDNNMENGRVFCVDDPPDGLGGNENSVEEKAEGSEASLVSMGGATQTDEEIDRAALEALTNIIKNEPQDYTEEEEAVMRDGKEFYTKCNASKKFKNLKSPDPRVKMKFIHLEGESQGTGIVEAVVDATVAECVAYEFIKDSRERQAKLGKKYKAIETKKLNGHSQLYLNRRSLGVRGLSDREWRSFICWQKEEGDKVCWTVYKDTDMLNKDFPMDSGTVLASAAFTWMFEALTTTGGVHQTRVTFASKVDIKGSVPSFVMNRLSTRQASNMIELRKKFDKSKEIDGFKLLQTVDIINNEIQDYTDEEEALINDGKKFYMDCKTSKKFKNLKSPDPRVKIKLIHLEGESQGIAICEAVVDASLAECVSYEFIKDSRERQAKLGKKYKAIETKKLNGHSQLYLNRRSLGVRGLSDREWRSFICWQKEEGDKVCWTVYKDTDMLNKDFPMNSRTVLASATTTWMFEALTTTGGVPQTRVTFASKVDIKGSVPSFVMNRLSTGYASNMLELRKKFHQSDDKIDRAALEYLANIIKNEPQDYTKEEEVAIRKGKKFYEKCKVEENFDDLKSPDERVKMKLVHVDGESVVSGVATTVVDASVEECAAYECSKLDNREDTKNAKERDGITFLKVIKVNPHTIYYVTTRELGLPGFSPRDGRSKVTWFKQDDGKVIIDVRDTEELHKDYSVKAGNILVKIHTVWVFEPLDPIGDVLQTSVTFTTKVDLGGVFYSSIMNKIAPRFLAQVSDLRKKFDRSKEIDAFKRQQIIEKLEEIAIEGAPGIESHFDEIDGAQEISSGLPGQTLIKAEKGMGWGKTSITVRTSHKEVAAFFWGLKSEAESQLVIHRVNNKTFVITVEHKRHLTAAKFCKVDQNKTEVVLVIRQESLGKAASKKSVIKHLGVATDAAYYFDNILKSTEAREQDGKRFGDQLMERVK</sequence>
<dbReference type="InterPro" id="IPR023393">
    <property type="entry name" value="START-like_dom_sf"/>
</dbReference>
<feature type="non-terminal residue" evidence="2">
    <location>
        <position position="981"/>
    </location>
</feature>
<organism evidence="2 3">
    <name type="scientific">Triparma columacea</name>
    <dbReference type="NCBI Taxonomy" id="722753"/>
    <lineage>
        <taxon>Eukaryota</taxon>
        <taxon>Sar</taxon>
        <taxon>Stramenopiles</taxon>
        <taxon>Ochrophyta</taxon>
        <taxon>Bolidophyceae</taxon>
        <taxon>Parmales</taxon>
        <taxon>Triparmaceae</taxon>
        <taxon>Triparma</taxon>
    </lineage>
</organism>
<dbReference type="SUPFAM" id="SSF55961">
    <property type="entry name" value="Bet v1-like"/>
    <property type="match status" value="3"/>
</dbReference>
<feature type="region of interest" description="Disordered" evidence="1">
    <location>
        <begin position="68"/>
        <end position="89"/>
    </location>
</feature>
<feature type="region of interest" description="Disordered" evidence="1">
    <location>
        <begin position="1"/>
        <end position="21"/>
    </location>
</feature>
<accession>A0A9W7FYH5</accession>
<comment type="caution">
    <text evidence="2">The sequence shown here is derived from an EMBL/GenBank/DDBJ whole genome shotgun (WGS) entry which is preliminary data.</text>
</comment>
<evidence type="ECO:0000313" key="3">
    <source>
        <dbReference type="Proteomes" id="UP001165065"/>
    </source>
</evidence>
<proteinExistence type="predicted"/>
<dbReference type="OrthoDB" id="10475732at2759"/>
<gene>
    <name evidence="2" type="ORF">TrCOL_g10903</name>
</gene>
<keyword evidence="3" id="KW-1185">Reference proteome</keyword>
<reference evidence="3" key="1">
    <citation type="journal article" date="2023" name="Commun. Biol.">
        <title>Genome analysis of Parmales, the sister group of diatoms, reveals the evolutionary specialization of diatoms from phago-mixotrophs to photoautotrophs.</title>
        <authorList>
            <person name="Ban H."/>
            <person name="Sato S."/>
            <person name="Yoshikawa S."/>
            <person name="Yamada K."/>
            <person name="Nakamura Y."/>
            <person name="Ichinomiya M."/>
            <person name="Sato N."/>
            <person name="Blanc-Mathieu R."/>
            <person name="Endo H."/>
            <person name="Kuwata A."/>
            <person name="Ogata H."/>
        </authorList>
    </citation>
    <scope>NUCLEOTIDE SEQUENCE [LARGE SCALE GENOMIC DNA]</scope>
</reference>